<gene>
    <name evidence="2" type="ORF">B0H64DRAFT_442847</name>
</gene>
<dbReference type="RefSeq" id="XP_062660054.1">
    <property type="nucleotide sequence ID" value="XM_062806670.1"/>
</dbReference>
<dbReference type="EMBL" id="JAUEPN010000004">
    <property type="protein sequence ID" value="KAK3296540.1"/>
    <property type="molecule type" value="Genomic_DNA"/>
</dbReference>
<reference evidence="2" key="2">
    <citation type="submission" date="2023-06" db="EMBL/GenBank/DDBJ databases">
        <authorList>
            <consortium name="Lawrence Berkeley National Laboratory"/>
            <person name="Haridas S."/>
            <person name="Hensen N."/>
            <person name="Bonometti L."/>
            <person name="Westerberg I."/>
            <person name="Brannstrom I.O."/>
            <person name="Guillou S."/>
            <person name="Cros-Aarteil S."/>
            <person name="Calhoun S."/>
            <person name="Kuo A."/>
            <person name="Mondo S."/>
            <person name="Pangilinan J."/>
            <person name="Riley R."/>
            <person name="Labutti K."/>
            <person name="Andreopoulos B."/>
            <person name="Lipzen A."/>
            <person name="Chen C."/>
            <person name="Yanf M."/>
            <person name="Daum C."/>
            <person name="Ng V."/>
            <person name="Clum A."/>
            <person name="Steindorff A."/>
            <person name="Ohm R."/>
            <person name="Martin F."/>
            <person name="Silar P."/>
            <person name="Natvig D."/>
            <person name="Lalanne C."/>
            <person name="Gautier V."/>
            <person name="Ament-Velasquez S.L."/>
            <person name="Kruys A."/>
            <person name="Hutchinson M.I."/>
            <person name="Powell A.J."/>
            <person name="Barry K."/>
            <person name="Miller A.N."/>
            <person name="Grigoriev I.V."/>
            <person name="Debuchy R."/>
            <person name="Gladieux P."/>
            <person name="Thoren M.H."/>
            <person name="Johannesson H."/>
        </authorList>
    </citation>
    <scope>NUCLEOTIDE SEQUENCE</scope>
    <source>
        <strain evidence="2">CBS 168.71</strain>
    </source>
</reference>
<name>A0AAE0LTB2_9PEZI</name>
<feature type="compositionally biased region" description="Basic and acidic residues" evidence="1">
    <location>
        <begin position="62"/>
        <end position="81"/>
    </location>
</feature>
<keyword evidence="3" id="KW-1185">Reference proteome</keyword>
<reference evidence="2" key="1">
    <citation type="journal article" date="2023" name="Mol. Phylogenet. Evol.">
        <title>Genome-scale phylogeny and comparative genomics of the fungal order Sordariales.</title>
        <authorList>
            <person name="Hensen N."/>
            <person name="Bonometti L."/>
            <person name="Westerberg I."/>
            <person name="Brannstrom I.O."/>
            <person name="Guillou S."/>
            <person name="Cros-Aarteil S."/>
            <person name="Calhoun S."/>
            <person name="Haridas S."/>
            <person name="Kuo A."/>
            <person name="Mondo S."/>
            <person name="Pangilinan J."/>
            <person name="Riley R."/>
            <person name="LaButti K."/>
            <person name="Andreopoulos B."/>
            <person name="Lipzen A."/>
            <person name="Chen C."/>
            <person name="Yan M."/>
            <person name="Daum C."/>
            <person name="Ng V."/>
            <person name="Clum A."/>
            <person name="Steindorff A."/>
            <person name="Ohm R.A."/>
            <person name="Martin F."/>
            <person name="Silar P."/>
            <person name="Natvig D.O."/>
            <person name="Lalanne C."/>
            <person name="Gautier V."/>
            <person name="Ament-Velasquez S.L."/>
            <person name="Kruys A."/>
            <person name="Hutchinson M.I."/>
            <person name="Powell A.J."/>
            <person name="Barry K."/>
            <person name="Miller A.N."/>
            <person name="Grigoriev I.V."/>
            <person name="Debuchy R."/>
            <person name="Gladieux P."/>
            <person name="Hiltunen Thoren M."/>
            <person name="Johannesson H."/>
        </authorList>
    </citation>
    <scope>NUCLEOTIDE SEQUENCE</scope>
    <source>
        <strain evidence="2">CBS 168.71</strain>
    </source>
</reference>
<feature type="compositionally biased region" description="Low complexity" evidence="1">
    <location>
        <begin position="51"/>
        <end position="61"/>
    </location>
</feature>
<dbReference type="AlphaFoldDB" id="A0AAE0LTB2"/>
<evidence type="ECO:0000256" key="1">
    <source>
        <dbReference type="SAM" id="MobiDB-lite"/>
    </source>
</evidence>
<comment type="caution">
    <text evidence="2">The sequence shown here is derived from an EMBL/GenBank/DDBJ whole genome shotgun (WGS) entry which is preliminary data.</text>
</comment>
<feature type="compositionally biased region" description="Polar residues" evidence="1">
    <location>
        <begin position="35"/>
        <end position="44"/>
    </location>
</feature>
<dbReference type="GeneID" id="87843618"/>
<accession>A0AAE0LTB2</accession>
<evidence type="ECO:0000313" key="2">
    <source>
        <dbReference type="EMBL" id="KAK3296540.1"/>
    </source>
</evidence>
<dbReference type="Proteomes" id="UP001278766">
    <property type="component" value="Unassembled WGS sequence"/>
</dbReference>
<organism evidence="2 3">
    <name type="scientific">Chaetomium fimeti</name>
    <dbReference type="NCBI Taxonomy" id="1854472"/>
    <lineage>
        <taxon>Eukaryota</taxon>
        <taxon>Fungi</taxon>
        <taxon>Dikarya</taxon>
        <taxon>Ascomycota</taxon>
        <taxon>Pezizomycotina</taxon>
        <taxon>Sordariomycetes</taxon>
        <taxon>Sordariomycetidae</taxon>
        <taxon>Sordariales</taxon>
        <taxon>Chaetomiaceae</taxon>
        <taxon>Chaetomium</taxon>
    </lineage>
</organism>
<evidence type="ECO:0000313" key="3">
    <source>
        <dbReference type="Proteomes" id="UP001278766"/>
    </source>
</evidence>
<feature type="compositionally biased region" description="Basic and acidic residues" evidence="1">
    <location>
        <begin position="1"/>
        <end position="17"/>
    </location>
</feature>
<proteinExistence type="predicted"/>
<feature type="region of interest" description="Disordered" evidence="1">
    <location>
        <begin position="1"/>
        <end position="88"/>
    </location>
</feature>
<protein>
    <submittedName>
        <fullName evidence="2">Uncharacterized protein</fullName>
    </submittedName>
</protein>
<sequence>MPDHPTKRPEMEQRRASDSVANSGTQTEDDRVSGGQDTSLTRAQSLDRQRQLAQRPPARDAQVTRRPDEEMAPQHDSDRRGAPAVRLDMDLDVDITMKAKIKGVIELSILDSEQSNQQRQPRQP</sequence>